<dbReference type="SMART" id="SM00331">
    <property type="entry name" value="PP2C_SIG"/>
    <property type="match status" value="1"/>
</dbReference>
<dbReference type="PROSITE" id="PS50112">
    <property type="entry name" value="PAS"/>
    <property type="match status" value="1"/>
</dbReference>
<dbReference type="EMBL" id="JAVREL010000002">
    <property type="protein sequence ID" value="MDT0341934.1"/>
    <property type="molecule type" value="Genomic_DNA"/>
</dbReference>
<dbReference type="Gene3D" id="3.30.450.20">
    <property type="entry name" value="PAS domain"/>
    <property type="match status" value="1"/>
</dbReference>
<gene>
    <name evidence="3" type="ORF">RM590_04655</name>
</gene>
<dbReference type="SUPFAM" id="SSF55785">
    <property type="entry name" value="PYP-like sensor domain (PAS domain)"/>
    <property type="match status" value="1"/>
</dbReference>
<dbReference type="InterPro" id="IPR036457">
    <property type="entry name" value="PPM-type-like_dom_sf"/>
</dbReference>
<dbReference type="Pfam" id="PF13185">
    <property type="entry name" value="GAF_2"/>
    <property type="match status" value="1"/>
</dbReference>
<dbReference type="Proteomes" id="UP001183246">
    <property type="component" value="Unassembled WGS sequence"/>
</dbReference>
<comment type="caution">
    <text evidence="3">The sequence shown here is derived from an EMBL/GenBank/DDBJ whole genome shotgun (WGS) entry which is preliminary data.</text>
</comment>
<evidence type="ECO:0000259" key="2">
    <source>
        <dbReference type="PROSITE" id="PS50112"/>
    </source>
</evidence>
<dbReference type="InterPro" id="IPR035965">
    <property type="entry name" value="PAS-like_dom_sf"/>
</dbReference>
<dbReference type="SMART" id="SM00065">
    <property type="entry name" value="GAF"/>
    <property type="match status" value="1"/>
</dbReference>
<feature type="domain" description="PAS" evidence="2">
    <location>
        <begin position="178"/>
        <end position="222"/>
    </location>
</feature>
<dbReference type="InterPro" id="IPR003018">
    <property type="entry name" value="GAF"/>
</dbReference>
<evidence type="ECO:0000313" key="4">
    <source>
        <dbReference type="Proteomes" id="UP001183246"/>
    </source>
</evidence>
<dbReference type="PANTHER" id="PTHR43156">
    <property type="entry name" value="STAGE II SPORULATION PROTEIN E-RELATED"/>
    <property type="match status" value="1"/>
</dbReference>
<dbReference type="CDD" id="cd00130">
    <property type="entry name" value="PAS"/>
    <property type="match status" value="1"/>
</dbReference>
<dbReference type="InterPro" id="IPR001932">
    <property type="entry name" value="PPM-type_phosphatase-like_dom"/>
</dbReference>
<dbReference type="Pfam" id="PF08448">
    <property type="entry name" value="PAS_4"/>
    <property type="match status" value="1"/>
</dbReference>
<dbReference type="InterPro" id="IPR013656">
    <property type="entry name" value="PAS_4"/>
</dbReference>
<evidence type="ECO:0000256" key="1">
    <source>
        <dbReference type="ARBA" id="ARBA00022801"/>
    </source>
</evidence>
<dbReference type="Pfam" id="PF07228">
    <property type="entry name" value="SpoIIE"/>
    <property type="match status" value="1"/>
</dbReference>
<keyword evidence="1" id="KW-0378">Hydrolase</keyword>
<protein>
    <submittedName>
        <fullName evidence="3">SpoIIE family protein phosphatase</fullName>
    </submittedName>
</protein>
<dbReference type="Gene3D" id="3.30.450.40">
    <property type="match status" value="1"/>
</dbReference>
<dbReference type="Gene3D" id="3.60.40.10">
    <property type="entry name" value="PPM-type phosphatase domain"/>
    <property type="match status" value="1"/>
</dbReference>
<keyword evidence="4" id="KW-1185">Reference proteome</keyword>
<dbReference type="SMART" id="SM00091">
    <property type="entry name" value="PAS"/>
    <property type="match status" value="1"/>
</dbReference>
<sequence>MGDLSPTGLERLDPPLVRALRETGAYGGGIYLLAERERILRLAVTSGLPTETLKPWLRVDLDAPMPLPDALREDRLIWLPVGEMARRYPQAGVVVPYPFAACYTPITEGGRRWGVLSLVWSGDHPADLNTSEKVAVDVGCRGLAQVLRRAEQAGRPLRVGDRPHVAVRPRGRTPDPAEAQAAAEFAERLPEGCCALDLEGRITFANATAAKLVGAEPARLLGARPWEVLSWLSDPVFEDRYRSALFSRQPGSFTALRPPDRWLRFQLYPDVFGISVRITTATSAPGARALSSARSAPTRAGALYHLMQLATVLTEAAGVQDVVDLVAGQIMPALDAQGLMLFGAEAGRLQILGSRGYPDRVREHFDHQPMSPATSPAARVLADGVPAFYPSPEDMERDYPGLPELTGKSAWALLPLIASGRTVGCCVLSYAKPKAFTADERTVLSSLAGLIAQALERARLYDTKHDLARRLQAGLLPHELPDVPGLKVAARYLPATHGIEIGGDFYDLIQLGDEDENDAVAAAIGDVQGHNVTAAALMGQVRTAVHATAGAPPAEVLARANRLLTDLDPGLFTSCLYAHLDLAAHRARLATAGHLPPLVRQPDGQVTRVRLAPGTLLGIDPSADYSALEVALPPGAVLLLYTDGLIERPGVDLDDSIAELAEHLADAGDQPIDELADSLLRHAGQQNSRSDDIALLLLSPT</sequence>
<name>A0ABU2MMQ2_9ACTN</name>
<dbReference type="SUPFAM" id="SSF81606">
    <property type="entry name" value="PP2C-like"/>
    <property type="match status" value="1"/>
</dbReference>
<organism evidence="3 4">
    <name type="scientific">Streptomyces litchfieldiae</name>
    <dbReference type="NCBI Taxonomy" id="3075543"/>
    <lineage>
        <taxon>Bacteria</taxon>
        <taxon>Bacillati</taxon>
        <taxon>Actinomycetota</taxon>
        <taxon>Actinomycetes</taxon>
        <taxon>Kitasatosporales</taxon>
        <taxon>Streptomycetaceae</taxon>
        <taxon>Streptomyces</taxon>
    </lineage>
</organism>
<accession>A0ABU2MMQ2</accession>
<proteinExistence type="predicted"/>
<dbReference type="InterPro" id="IPR000014">
    <property type="entry name" value="PAS"/>
</dbReference>
<dbReference type="InterPro" id="IPR029016">
    <property type="entry name" value="GAF-like_dom_sf"/>
</dbReference>
<evidence type="ECO:0000313" key="3">
    <source>
        <dbReference type="EMBL" id="MDT0341934.1"/>
    </source>
</evidence>
<dbReference type="PANTHER" id="PTHR43156:SF2">
    <property type="entry name" value="STAGE II SPORULATION PROTEIN E"/>
    <property type="match status" value="1"/>
</dbReference>
<dbReference type="SUPFAM" id="SSF55781">
    <property type="entry name" value="GAF domain-like"/>
    <property type="match status" value="2"/>
</dbReference>
<reference evidence="4" key="1">
    <citation type="submission" date="2023-07" db="EMBL/GenBank/DDBJ databases">
        <title>30 novel species of actinomycetes from the DSMZ collection.</title>
        <authorList>
            <person name="Nouioui I."/>
        </authorList>
    </citation>
    <scope>NUCLEOTIDE SEQUENCE [LARGE SCALE GENOMIC DNA]</scope>
    <source>
        <strain evidence="4">DSM 44938</strain>
    </source>
</reference>
<dbReference type="InterPro" id="IPR052016">
    <property type="entry name" value="Bact_Sigma-Reg"/>
</dbReference>
<dbReference type="RefSeq" id="WP_311703069.1">
    <property type="nucleotide sequence ID" value="NZ_JAVREL010000002.1"/>
</dbReference>